<feature type="domain" description="VQ" evidence="2">
    <location>
        <begin position="71"/>
        <end position="96"/>
    </location>
</feature>
<evidence type="ECO:0000313" key="3">
    <source>
        <dbReference type="Proteomes" id="UP000694864"/>
    </source>
</evidence>
<evidence type="ECO:0000256" key="1">
    <source>
        <dbReference type="SAM" id="MobiDB-lite"/>
    </source>
</evidence>
<dbReference type="Pfam" id="PF05678">
    <property type="entry name" value="VQ"/>
    <property type="match status" value="1"/>
</dbReference>
<sequence length="288" mass="30644">MSSTFNGHHTHHHQPKREPNENGILYPPSPSLSPPTLKVNKDSHVIKKQPSPSSSSSVAAAKHRHPVIIYTHTPKIIHTNPKDFMALVQKLTGMSPSDEDPGGNATTDRGGKSINQSQSVSDLAVDRKNNRNRGGGGIGHNNYHRNYSGTGKGIFFNNAMISDDSESSSVITTDENGGGGGGEHGQVNSSIPYSAVAIPPPPPHPHPPPPPPPSMYDATGLNYGAYLPTFPMFLPATNPADNFLCGGGITNQTFASIDDQLYLANNMRSSFSSSSSSGFDGSAEFRDF</sequence>
<accession>A0ABM0YWA5</accession>
<dbReference type="Proteomes" id="UP000694864">
    <property type="component" value="Chromosome 1"/>
</dbReference>
<reference evidence="4" key="2">
    <citation type="submission" date="2025-08" db="UniProtKB">
        <authorList>
            <consortium name="RefSeq"/>
        </authorList>
    </citation>
    <scope>IDENTIFICATION</scope>
    <source>
        <tissue evidence="4">Leaf</tissue>
    </source>
</reference>
<feature type="region of interest" description="Disordered" evidence="1">
    <location>
        <begin position="166"/>
        <end position="216"/>
    </location>
</feature>
<gene>
    <name evidence="4" type="primary">LOC104783350</name>
</gene>
<evidence type="ECO:0000313" key="4">
    <source>
        <dbReference type="RefSeq" id="XP_010506802.1"/>
    </source>
</evidence>
<protein>
    <submittedName>
        <fullName evidence="4">VQ motif-containing protein 20-like</fullName>
    </submittedName>
</protein>
<reference evidence="3" key="1">
    <citation type="journal article" date="2014" name="Nat. Commun.">
        <title>The emerging biofuel crop Camelina sativa retains a highly undifferentiated hexaploid genome structure.</title>
        <authorList>
            <person name="Kagale S."/>
            <person name="Koh C."/>
            <person name="Nixon J."/>
            <person name="Bollina V."/>
            <person name="Clarke W.E."/>
            <person name="Tuteja R."/>
            <person name="Spillane C."/>
            <person name="Robinson S.J."/>
            <person name="Links M.G."/>
            <person name="Clarke C."/>
            <person name="Higgins E.E."/>
            <person name="Huebert T."/>
            <person name="Sharpe A.G."/>
            <person name="Parkin I.A."/>
        </authorList>
    </citation>
    <scope>NUCLEOTIDE SEQUENCE [LARGE SCALE GENOMIC DNA]</scope>
    <source>
        <strain evidence="3">cv. DH55</strain>
    </source>
</reference>
<proteinExistence type="predicted"/>
<dbReference type="RefSeq" id="XP_010506802.1">
    <property type="nucleotide sequence ID" value="XM_010508500.2"/>
</dbReference>
<keyword evidence="3" id="KW-1185">Reference proteome</keyword>
<dbReference type="InterPro" id="IPR039607">
    <property type="entry name" value="VQ_8/17/18/20/21/25"/>
</dbReference>
<dbReference type="PANTHER" id="PTHR33143">
    <property type="entry name" value="F16F4.1 PROTEIN-RELATED"/>
    <property type="match status" value="1"/>
</dbReference>
<name>A0ABM0YWA5_CAMSA</name>
<dbReference type="PANTHER" id="PTHR33143:SF66">
    <property type="entry name" value="VQ MOTIF-CONTAINING PROTEIN 20"/>
    <property type="match status" value="1"/>
</dbReference>
<feature type="compositionally biased region" description="Pro residues" evidence="1">
    <location>
        <begin position="198"/>
        <end position="214"/>
    </location>
</feature>
<dbReference type="GeneID" id="104783350"/>
<feature type="region of interest" description="Disordered" evidence="1">
    <location>
        <begin position="1"/>
        <end position="38"/>
    </location>
</feature>
<evidence type="ECO:0000259" key="2">
    <source>
        <dbReference type="Pfam" id="PF05678"/>
    </source>
</evidence>
<feature type="region of interest" description="Disordered" evidence="1">
    <location>
        <begin position="93"/>
        <end position="144"/>
    </location>
</feature>
<dbReference type="InterPro" id="IPR008889">
    <property type="entry name" value="VQ"/>
</dbReference>
<organism evidence="3 4">
    <name type="scientific">Camelina sativa</name>
    <name type="common">False flax</name>
    <name type="synonym">Myagrum sativum</name>
    <dbReference type="NCBI Taxonomy" id="90675"/>
    <lineage>
        <taxon>Eukaryota</taxon>
        <taxon>Viridiplantae</taxon>
        <taxon>Streptophyta</taxon>
        <taxon>Embryophyta</taxon>
        <taxon>Tracheophyta</taxon>
        <taxon>Spermatophyta</taxon>
        <taxon>Magnoliopsida</taxon>
        <taxon>eudicotyledons</taxon>
        <taxon>Gunneridae</taxon>
        <taxon>Pentapetalae</taxon>
        <taxon>rosids</taxon>
        <taxon>malvids</taxon>
        <taxon>Brassicales</taxon>
        <taxon>Brassicaceae</taxon>
        <taxon>Camelineae</taxon>
        <taxon>Camelina</taxon>
    </lineage>
</organism>